<evidence type="ECO:0000313" key="3">
    <source>
        <dbReference type="Proteomes" id="UP000789405"/>
    </source>
</evidence>
<reference evidence="2" key="1">
    <citation type="submission" date="2021-06" db="EMBL/GenBank/DDBJ databases">
        <authorList>
            <person name="Kallberg Y."/>
            <person name="Tangrot J."/>
            <person name="Rosling A."/>
        </authorList>
    </citation>
    <scope>NUCLEOTIDE SEQUENCE</scope>
    <source>
        <strain evidence="2">MA453B</strain>
    </source>
</reference>
<feature type="transmembrane region" description="Helical" evidence="1">
    <location>
        <begin position="81"/>
        <end position="103"/>
    </location>
</feature>
<dbReference type="OrthoDB" id="5586600at2759"/>
<dbReference type="AlphaFoldDB" id="A0A9N9I6S2"/>
<dbReference type="Proteomes" id="UP000789405">
    <property type="component" value="Unassembled WGS sequence"/>
</dbReference>
<keyword evidence="1" id="KW-0472">Membrane</keyword>
<evidence type="ECO:0000256" key="1">
    <source>
        <dbReference type="SAM" id="Phobius"/>
    </source>
</evidence>
<keyword evidence="3" id="KW-1185">Reference proteome</keyword>
<accession>A0A9N9I6S2</accession>
<dbReference type="EMBL" id="CAJVPY010010964">
    <property type="protein sequence ID" value="CAG8723254.1"/>
    <property type="molecule type" value="Genomic_DNA"/>
</dbReference>
<protein>
    <submittedName>
        <fullName evidence="2">13096_t:CDS:1</fullName>
    </submittedName>
</protein>
<organism evidence="2 3">
    <name type="scientific">Dentiscutata erythropus</name>
    <dbReference type="NCBI Taxonomy" id="1348616"/>
    <lineage>
        <taxon>Eukaryota</taxon>
        <taxon>Fungi</taxon>
        <taxon>Fungi incertae sedis</taxon>
        <taxon>Mucoromycota</taxon>
        <taxon>Glomeromycotina</taxon>
        <taxon>Glomeromycetes</taxon>
        <taxon>Diversisporales</taxon>
        <taxon>Gigasporaceae</taxon>
        <taxon>Dentiscutata</taxon>
    </lineage>
</organism>
<sequence>MSLTSDTTNLRELPGFSIIMLSGITASIPNFICLIYLLTRTLRRWWVTKRPLPMAHRVPFYIAVSANGHTIQGTACKWAGGLTFFFVSVNTSLVGLLSLTTYLRI</sequence>
<name>A0A9N9I6S2_9GLOM</name>
<proteinExistence type="predicted"/>
<evidence type="ECO:0000313" key="2">
    <source>
        <dbReference type="EMBL" id="CAG8723254.1"/>
    </source>
</evidence>
<feature type="non-terminal residue" evidence="2">
    <location>
        <position position="105"/>
    </location>
</feature>
<feature type="transmembrane region" description="Helical" evidence="1">
    <location>
        <begin position="15"/>
        <end position="38"/>
    </location>
</feature>
<keyword evidence="1" id="KW-1133">Transmembrane helix</keyword>
<comment type="caution">
    <text evidence="2">The sequence shown here is derived from an EMBL/GenBank/DDBJ whole genome shotgun (WGS) entry which is preliminary data.</text>
</comment>
<keyword evidence="1" id="KW-0812">Transmembrane</keyword>
<gene>
    <name evidence="2" type="ORF">DERYTH_LOCUS14490</name>
</gene>